<sequence>MTKSEQSTSVPSADLKGTNVVVLPGKPSQERPSEKVIAFVKRHPVLTVAGGIAIGVAVSAFIPRRKSRRFVNKAVDLAEAAGAATAVFGKRAGEKAHDVGADARKQVSIFARQAEKAGDAAIHNLEKYGLAALASAGTFGKATAKRTSRFADVAADAAQRISEEAAIRAHRLSETAHEGSNKVIHLAGDLKKRARSHR</sequence>
<feature type="compositionally biased region" description="Polar residues" evidence="1">
    <location>
        <begin position="1"/>
        <end position="11"/>
    </location>
</feature>
<dbReference type="Proteomes" id="UP000465810">
    <property type="component" value="Unassembled WGS sequence"/>
</dbReference>
<feature type="region of interest" description="Disordered" evidence="1">
    <location>
        <begin position="1"/>
        <end position="30"/>
    </location>
</feature>
<dbReference type="RefSeq" id="WP_160984496.1">
    <property type="nucleotide sequence ID" value="NZ_WVTD01000002.1"/>
</dbReference>
<evidence type="ECO:0000313" key="4">
    <source>
        <dbReference type="Proteomes" id="UP000465810"/>
    </source>
</evidence>
<evidence type="ECO:0000256" key="2">
    <source>
        <dbReference type="SAM" id="Phobius"/>
    </source>
</evidence>
<protein>
    <submittedName>
        <fullName evidence="3">Uncharacterized protein</fullName>
    </submittedName>
</protein>
<evidence type="ECO:0000256" key="1">
    <source>
        <dbReference type="SAM" id="MobiDB-lite"/>
    </source>
</evidence>
<organism evidence="3 4">
    <name type="scientific">Novosphingobium silvae</name>
    <dbReference type="NCBI Taxonomy" id="2692619"/>
    <lineage>
        <taxon>Bacteria</taxon>
        <taxon>Pseudomonadati</taxon>
        <taxon>Pseudomonadota</taxon>
        <taxon>Alphaproteobacteria</taxon>
        <taxon>Sphingomonadales</taxon>
        <taxon>Sphingomonadaceae</taxon>
        <taxon>Novosphingobium</taxon>
    </lineage>
</organism>
<feature type="transmembrane region" description="Helical" evidence="2">
    <location>
        <begin position="45"/>
        <end position="63"/>
    </location>
</feature>
<dbReference type="EMBL" id="WVTD01000002">
    <property type="protein sequence ID" value="MYL96744.1"/>
    <property type="molecule type" value="Genomic_DNA"/>
</dbReference>
<name>A0A7X4K640_9SPHN</name>
<gene>
    <name evidence="3" type="ORF">GR702_03015</name>
</gene>
<accession>A0A7X4K640</accession>
<keyword evidence="2" id="KW-0812">Transmembrane</keyword>
<keyword evidence="2" id="KW-1133">Transmembrane helix</keyword>
<dbReference type="AlphaFoldDB" id="A0A7X4K640"/>
<keyword evidence="4" id="KW-1185">Reference proteome</keyword>
<proteinExistence type="predicted"/>
<keyword evidence="2" id="KW-0472">Membrane</keyword>
<evidence type="ECO:0000313" key="3">
    <source>
        <dbReference type="EMBL" id="MYL96744.1"/>
    </source>
</evidence>
<comment type="caution">
    <text evidence="3">The sequence shown here is derived from an EMBL/GenBank/DDBJ whole genome shotgun (WGS) entry which is preliminary data.</text>
</comment>
<reference evidence="3 4" key="1">
    <citation type="submission" date="2019-12" db="EMBL/GenBank/DDBJ databases">
        <authorList>
            <person name="Feng G."/>
            <person name="Zhu H."/>
        </authorList>
    </citation>
    <scope>NUCLEOTIDE SEQUENCE [LARGE SCALE GENOMIC DNA]</scope>
    <source>
        <strain evidence="3 4">FGD1</strain>
    </source>
</reference>